<evidence type="ECO:0000256" key="4">
    <source>
        <dbReference type="SAM" id="MobiDB-lite"/>
    </source>
</evidence>
<feature type="domain" description="Zinc-ribbon" evidence="6">
    <location>
        <begin position="5"/>
        <end position="27"/>
    </location>
</feature>
<dbReference type="GO" id="GO:0004252">
    <property type="term" value="F:serine-type endopeptidase activity"/>
    <property type="evidence" value="ECO:0007669"/>
    <property type="project" value="InterPro"/>
</dbReference>
<evidence type="ECO:0000256" key="3">
    <source>
        <dbReference type="ARBA" id="ARBA00022825"/>
    </source>
</evidence>
<dbReference type="RefSeq" id="WP_213125316.1">
    <property type="nucleotide sequence ID" value="NZ_JAGYPG010000002.1"/>
</dbReference>
<keyword evidence="1" id="KW-0645">Protease</keyword>
<dbReference type="InterPro" id="IPR026870">
    <property type="entry name" value="Zinc_ribbon_dom"/>
</dbReference>
<dbReference type="SUPFAM" id="SSF50494">
    <property type="entry name" value="Trypsin-like serine proteases"/>
    <property type="match status" value="1"/>
</dbReference>
<gene>
    <name evidence="7" type="ORF">KHA97_13925</name>
</gene>
<dbReference type="Proteomes" id="UP000681414">
    <property type="component" value="Unassembled WGS sequence"/>
</dbReference>
<dbReference type="AlphaFoldDB" id="A0A942YJ99"/>
<dbReference type="PANTHER" id="PTHR43343">
    <property type="entry name" value="PEPTIDASE S12"/>
    <property type="match status" value="1"/>
</dbReference>
<reference evidence="7 8" key="1">
    <citation type="submission" date="2021-05" db="EMBL/GenBank/DDBJ databases">
        <title>Novel Bacillus species.</title>
        <authorList>
            <person name="Liu G."/>
        </authorList>
    </citation>
    <scope>NUCLEOTIDE SEQUENCE [LARGE SCALE GENOMIC DNA]</scope>
    <source>
        <strain evidence="8">FJAT-49780</strain>
    </source>
</reference>
<evidence type="ECO:0000256" key="5">
    <source>
        <dbReference type="SAM" id="Phobius"/>
    </source>
</evidence>
<evidence type="ECO:0000256" key="1">
    <source>
        <dbReference type="ARBA" id="ARBA00022670"/>
    </source>
</evidence>
<sequence length="398" mass="45436">MVNLYCTKCGASLEQKSKYCSECGKKVNGKNKVWVPLIALTALLCIGVFYFLSLELNKNRQEIRIEQVKKEDSESASTQLVEVKTQETSPPPKEVSKIIEEAQPKVFTIFNDFGQGSGFLINRNGDILTNAHVVEGSVNVLIRNYEGREFDGKVIGYSNEIDIAVIRVDHLAGRTPLELEEGNGTKLGDEVIALGSPRGFENTATLGNISGINRSFVIPPHTYDGIYQISAPIAPGSSGGPLIDKKTEKVIAINSARDNRETNIAFSIPIIQVIDIINGWVSSPMSFEEIAALFNNDAGQLFYQDLFGNDYYFDGGEYSDEYEDYHQYEFPYWGEYGDSYEDEYDWDYTDDYIDDEYQDDDDYYDYEDYEDDDYDYYDDESYEDEYYYDDDENYNDDF</sequence>
<keyword evidence="2" id="KW-0378">Hydrolase</keyword>
<dbReference type="InterPro" id="IPR009003">
    <property type="entry name" value="Peptidase_S1_PA"/>
</dbReference>
<dbReference type="Pfam" id="PF13365">
    <property type="entry name" value="Trypsin_2"/>
    <property type="match status" value="1"/>
</dbReference>
<proteinExistence type="predicted"/>
<feature type="region of interest" description="Disordered" evidence="4">
    <location>
        <begin position="354"/>
        <end position="377"/>
    </location>
</feature>
<protein>
    <submittedName>
        <fullName evidence="7">Trypsin-like peptidase domain-containing protein</fullName>
    </submittedName>
</protein>
<keyword evidence="5" id="KW-0812">Transmembrane</keyword>
<dbReference type="GO" id="GO:0006508">
    <property type="term" value="P:proteolysis"/>
    <property type="evidence" value="ECO:0007669"/>
    <property type="project" value="UniProtKB-KW"/>
</dbReference>
<feature type="transmembrane region" description="Helical" evidence="5">
    <location>
        <begin position="34"/>
        <end position="54"/>
    </location>
</feature>
<evidence type="ECO:0000313" key="7">
    <source>
        <dbReference type="EMBL" id="MBS4196161.1"/>
    </source>
</evidence>
<dbReference type="PANTHER" id="PTHR43343:SF3">
    <property type="entry name" value="PROTEASE DO-LIKE 8, CHLOROPLASTIC"/>
    <property type="match status" value="1"/>
</dbReference>
<keyword evidence="8" id="KW-1185">Reference proteome</keyword>
<keyword evidence="3" id="KW-0720">Serine protease</keyword>
<keyword evidence="5" id="KW-0472">Membrane</keyword>
<dbReference type="Gene3D" id="2.40.10.120">
    <property type="match status" value="1"/>
</dbReference>
<dbReference type="InterPro" id="IPR051201">
    <property type="entry name" value="Chloro_Bact_Ser_Proteases"/>
</dbReference>
<keyword evidence="5" id="KW-1133">Transmembrane helix</keyword>
<dbReference type="EMBL" id="JAGYPG010000002">
    <property type="protein sequence ID" value="MBS4196161.1"/>
    <property type="molecule type" value="Genomic_DNA"/>
</dbReference>
<evidence type="ECO:0000259" key="6">
    <source>
        <dbReference type="Pfam" id="PF13240"/>
    </source>
</evidence>
<comment type="caution">
    <text evidence="7">The sequence shown here is derived from an EMBL/GenBank/DDBJ whole genome shotgun (WGS) entry which is preliminary data.</text>
</comment>
<dbReference type="Pfam" id="PF13240">
    <property type="entry name" value="Zn_Ribbon_1"/>
    <property type="match status" value="1"/>
</dbReference>
<evidence type="ECO:0000256" key="2">
    <source>
        <dbReference type="ARBA" id="ARBA00022801"/>
    </source>
</evidence>
<dbReference type="InterPro" id="IPR001940">
    <property type="entry name" value="Peptidase_S1C"/>
</dbReference>
<evidence type="ECO:0000313" key="8">
    <source>
        <dbReference type="Proteomes" id="UP000681414"/>
    </source>
</evidence>
<organism evidence="7 8">
    <name type="scientific">Lederbergia citri</name>
    <dbReference type="NCBI Taxonomy" id="2833580"/>
    <lineage>
        <taxon>Bacteria</taxon>
        <taxon>Bacillati</taxon>
        <taxon>Bacillota</taxon>
        <taxon>Bacilli</taxon>
        <taxon>Bacillales</taxon>
        <taxon>Bacillaceae</taxon>
        <taxon>Lederbergia</taxon>
    </lineage>
</organism>
<accession>A0A942YJ99</accession>
<name>A0A942YJ99_9BACI</name>
<dbReference type="PRINTS" id="PR00834">
    <property type="entry name" value="PROTEASES2C"/>
</dbReference>